<comment type="caution">
    <text evidence="2">The sequence shown here is derived from an EMBL/GenBank/DDBJ whole genome shotgun (WGS) entry which is preliminary data.</text>
</comment>
<organism evidence="2 3">
    <name type="scientific">Pseudonocardia kongjuensis</name>
    <dbReference type="NCBI Taxonomy" id="102227"/>
    <lineage>
        <taxon>Bacteria</taxon>
        <taxon>Bacillati</taxon>
        <taxon>Actinomycetota</taxon>
        <taxon>Actinomycetes</taxon>
        <taxon>Pseudonocardiales</taxon>
        <taxon>Pseudonocardiaceae</taxon>
        <taxon>Pseudonocardia</taxon>
    </lineage>
</organism>
<protein>
    <submittedName>
        <fullName evidence="2">Uncharacterized protein</fullName>
    </submittedName>
</protein>
<feature type="compositionally biased region" description="Low complexity" evidence="1">
    <location>
        <begin position="41"/>
        <end position="54"/>
    </location>
</feature>
<reference evidence="3" key="1">
    <citation type="journal article" date="2019" name="Int. J. Syst. Evol. Microbiol.">
        <title>The Global Catalogue of Microorganisms (GCM) 10K type strain sequencing project: providing services to taxonomists for standard genome sequencing and annotation.</title>
        <authorList>
            <consortium name="The Broad Institute Genomics Platform"/>
            <consortium name="The Broad Institute Genome Sequencing Center for Infectious Disease"/>
            <person name="Wu L."/>
            <person name="Ma J."/>
        </authorList>
    </citation>
    <scope>NUCLEOTIDE SEQUENCE [LARGE SCALE GENOMIC DNA]</scope>
    <source>
        <strain evidence="3">JCM 11896</strain>
    </source>
</reference>
<evidence type="ECO:0000313" key="2">
    <source>
        <dbReference type="EMBL" id="GAA1388521.1"/>
    </source>
</evidence>
<gene>
    <name evidence="2" type="ORF">GCM10009613_25970</name>
</gene>
<dbReference type="EMBL" id="BAAAJK010000008">
    <property type="protein sequence ID" value="GAA1388521.1"/>
    <property type="molecule type" value="Genomic_DNA"/>
</dbReference>
<accession>A0ABP4IIX3</accession>
<keyword evidence="3" id="KW-1185">Reference proteome</keyword>
<name>A0ABP4IIX3_9PSEU</name>
<evidence type="ECO:0000313" key="3">
    <source>
        <dbReference type="Proteomes" id="UP001501414"/>
    </source>
</evidence>
<proteinExistence type="predicted"/>
<evidence type="ECO:0000256" key="1">
    <source>
        <dbReference type="SAM" id="MobiDB-lite"/>
    </source>
</evidence>
<dbReference type="Proteomes" id="UP001501414">
    <property type="component" value="Unassembled WGS sequence"/>
</dbReference>
<sequence length="128" mass="12783">MVEGLGLGSQDPVLAVDEVAPARVRHEPGAMTGTCPGNTAGSGAPAGRQRAPRATGSAGRSYTAAGSTSARRPAECRGRADAVGTAGQLFHEGELVEQAELGGAGGQGERAVLVTQSAESGARCWRAL</sequence>
<feature type="region of interest" description="Disordered" evidence="1">
    <location>
        <begin position="26"/>
        <end position="75"/>
    </location>
</feature>
<feature type="compositionally biased region" description="Polar residues" evidence="1">
    <location>
        <begin position="58"/>
        <end position="70"/>
    </location>
</feature>